<organism evidence="8 9">
    <name type="scientific">Egibacter rhizosphaerae</name>
    <dbReference type="NCBI Taxonomy" id="1670831"/>
    <lineage>
        <taxon>Bacteria</taxon>
        <taxon>Bacillati</taxon>
        <taxon>Actinomycetota</taxon>
        <taxon>Nitriliruptoria</taxon>
        <taxon>Egibacterales</taxon>
        <taxon>Egibacteraceae</taxon>
        <taxon>Egibacter</taxon>
    </lineage>
</organism>
<dbReference type="Gene3D" id="3.40.50.300">
    <property type="entry name" value="P-loop containing nucleotide triphosphate hydrolases"/>
    <property type="match status" value="1"/>
</dbReference>
<evidence type="ECO:0000256" key="5">
    <source>
        <dbReference type="ARBA" id="ARBA00023251"/>
    </source>
</evidence>
<dbReference type="SUPFAM" id="SSF52540">
    <property type="entry name" value="P-loop containing nucleoside triphosphate hydrolases"/>
    <property type="match status" value="1"/>
</dbReference>
<evidence type="ECO:0000256" key="3">
    <source>
        <dbReference type="ARBA" id="ARBA00022741"/>
    </source>
</evidence>
<name>A0A411YG30_9ACTN</name>
<accession>A0A411YG30</accession>
<gene>
    <name evidence="8" type="ORF">ER308_11765</name>
</gene>
<dbReference type="PANTHER" id="PTHR42711">
    <property type="entry name" value="ABC TRANSPORTER ATP-BINDING PROTEIN"/>
    <property type="match status" value="1"/>
</dbReference>
<dbReference type="SMART" id="SM00382">
    <property type="entry name" value="AAA"/>
    <property type="match status" value="1"/>
</dbReference>
<dbReference type="GO" id="GO:0005524">
    <property type="term" value="F:ATP binding"/>
    <property type="evidence" value="ECO:0007669"/>
    <property type="project" value="UniProtKB-KW"/>
</dbReference>
<dbReference type="EMBL" id="CP036402">
    <property type="protein sequence ID" value="QBI20173.1"/>
    <property type="molecule type" value="Genomic_DNA"/>
</dbReference>
<evidence type="ECO:0000259" key="7">
    <source>
        <dbReference type="PROSITE" id="PS50893"/>
    </source>
</evidence>
<keyword evidence="5" id="KW-0046">Antibiotic resistance</keyword>
<evidence type="ECO:0000256" key="1">
    <source>
        <dbReference type="ARBA" id="ARBA00004202"/>
    </source>
</evidence>
<dbReference type="InterPro" id="IPR050763">
    <property type="entry name" value="ABC_transporter_ATP-binding"/>
</dbReference>
<keyword evidence="3" id="KW-0547">Nucleotide-binding</keyword>
<feature type="domain" description="ABC transporter" evidence="7">
    <location>
        <begin position="6"/>
        <end position="229"/>
    </location>
</feature>
<keyword evidence="9" id="KW-1185">Reference proteome</keyword>
<dbReference type="InterPro" id="IPR025302">
    <property type="entry name" value="DrrA1/2-like_C"/>
</dbReference>
<dbReference type="InterPro" id="IPR003593">
    <property type="entry name" value="AAA+_ATPase"/>
</dbReference>
<dbReference type="GO" id="GO:0005886">
    <property type="term" value="C:plasma membrane"/>
    <property type="evidence" value="ECO:0007669"/>
    <property type="project" value="UniProtKB-SubCell"/>
</dbReference>
<protein>
    <submittedName>
        <fullName evidence="8">ABC transporter ATP-binding protein</fullName>
    </submittedName>
</protein>
<dbReference type="PANTHER" id="PTHR42711:SF17">
    <property type="entry name" value="ABC TRANSPORTER ATP-BINDING PROTEIN"/>
    <property type="match status" value="1"/>
</dbReference>
<evidence type="ECO:0000313" key="8">
    <source>
        <dbReference type="EMBL" id="QBI20173.1"/>
    </source>
</evidence>
<dbReference type="InterPro" id="IPR027417">
    <property type="entry name" value="P-loop_NTPase"/>
</dbReference>
<dbReference type="GO" id="GO:0016887">
    <property type="term" value="F:ATP hydrolysis activity"/>
    <property type="evidence" value="ECO:0007669"/>
    <property type="project" value="InterPro"/>
</dbReference>
<keyword evidence="2" id="KW-0813">Transport</keyword>
<evidence type="ECO:0000256" key="4">
    <source>
        <dbReference type="ARBA" id="ARBA00022840"/>
    </source>
</evidence>
<evidence type="ECO:0000256" key="2">
    <source>
        <dbReference type="ARBA" id="ARBA00022448"/>
    </source>
</evidence>
<evidence type="ECO:0000256" key="6">
    <source>
        <dbReference type="SAM" id="MobiDB-lite"/>
    </source>
</evidence>
<dbReference type="InterPro" id="IPR017871">
    <property type="entry name" value="ABC_transporter-like_CS"/>
</dbReference>
<reference evidence="8 9" key="1">
    <citation type="submission" date="2019-01" db="EMBL/GenBank/DDBJ databases">
        <title>Egibacter rhizosphaerae EGI 80759T.</title>
        <authorList>
            <person name="Chen D.-D."/>
            <person name="Tian Y."/>
            <person name="Jiao J.-Y."/>
            <person name="Zhang X.-T."/>
            <person name="Zhang Y.-G."/>
            <person name="Zhang Y."/>
            <person name="Xiao M."/>
            <person name="Shu W.-S."/>
            <person name="Li W.-J."/>
        </authorList>
    </citation>
    <scope>NUCLEOTIDE SEQUENCE [LARGE SCALE GENOMIC DNA]</scope>
    <source>
        <strain evidence="8 9">EGI 80759</strain>
    </source>
</reference>
<dbReference type="KEGG" id="erz:ER308_11765"/>
<dbReference type="PROSITE" id="PS00211">
    <property type="entry name" value="ABC_TRANSPORTER_1"/>
    <property type="match status" value="1"/>
</dbReference>
<keyword evidence="4 8" id="KW-0067">ATP-binding</keyword>
<sequence>MSEVVAALEGVTKDYGPTRALDGVDLAVHRGEVLGLLGPNGSGKTTAVSLLAGLRRPDGGRVRLAGGDPRDRRTRTRLGVTAQQTGMVDVLKVRELAKWAATHYPAARDVDELLAEFGLDDLADKQFGGLSGGQQRRLTVALAFVGDPEVALLDEPTTGLDVGARRSLWDAIRRYGSGRRAVVLTSHYLEEVEALADRVVVLGRGRVLAEGTVDEIRRLVGLTKVRVRVAEDVEFATLGPVAQVERRDESVEVLTPDADQLVRGLVRHEIGFSHLEVAPASLEDAFLALTDDHHGAEGPAADRAAMESVLEVGAPAATDRPDTTTQSPDAQPRR</sequence>
<dbReference type="Proteomes" id="UP000291469">
    <property type="component" value="Chromosome"/>
</dbReference>
<dbReference type="OrthoDB" id="9804819at2"/>
<comment type="subcellular location">
    <subcellularLocation>
        <location evidence="1">Cell membrane</location>
        <topology evidence="1">Peripheral membrane protein</topology>
    </subcellularLocation>
</comment>
<feature type="region of interest" description="Disordered" evidence="6">
    <location>
        <begin position="310"/>
        <end position="334"/>
    </location>
</feature>
<evidence type="ECO:0000313" key="9">
    <source>
        <dbReference type="Proteomes" id="UP000291469"/>
    </source>
</evidence>
<dbReference type="Pfam" id="PF00005">
    <property type="entry name" value="ABC_tran"/>
    <property type="match status" value="1"/>
</dbReference>
<dbReference type="PROSITE" id="PS50893">
    <property type="entry name" value="ABC_TRANSPORTER_2"/>
    <property type="match status" value="1"/>
</dbReference>
<dbReference type="InterPro" id="IPR003439">
    <property type="entry name" value="ABC_transporter-like_ATP-bd"/>
</dbReference>
<dbReference type="RefSeq" id="WP_131155170.1">
    <property type="nucleotide sequence ID" value="NZ_CP036402.1"/>
</dbReference>
<proteinExistence type="predicted"/>
<dbReference type="AlphaFoldDB" id="A0A411YG30"/>
<dbReference type="Pfam" id="PF13732">
    <property type="entry name" value="DrrA1-3_C"/>
    <property type="match status" value="1"/>
</dbReference>
<dbReference type="GO" id="GO:0046677">
    <property type="term" value="P:response to antibiotic"/>
    <property type="evidence" value="ECO:0007669"/>
    <property type="project" value="UniProtKB-KW"/>
</dbReference>